<evidence type="ECO:0000313" key="5">
    <source>
        <dbReference type="EMBL" id="BDZ58941.1"/>
    </source>
</evidence>
<evidence type="ECO:0000256" key="2">
    <source>
        <dbReference type="ARBA" id="ARBA00022801"/>
    </source>
</evidence>
<dbReference type="InterPro" id="IPR003697">
    <property type="entry name" value="Maf-like"/>
</dbReference>
<comment type="caution">
    <text evidence="3">Lacks conserved residue(s) required for the propagation of feature annotation.</text>
</comment>
<dbReference type="Pfam" id="PF02545">
    <property type="entry name" value="Maf"/>
    <property type="match status" value="1"/>
</dbReference>
<dbReference type="PANTHER" id="PTHR43213:SF5">
    <property type="entry name" value="BIFUNCTIONAL DTTP_UTP PYROPHOSPHATASE_METHYLTRANSFERASE PROTEIN-RELATED"/>
    <property type="match status" value="1"/>
</dbReference>
<dbReference type="NCBIfam" id="TIGR00172">
    <property type="entry name" value="maf"/>
    <property type="match status" value="1"/>
</dbReference>
<dbReference type="EC" id="3.6.1.9" evidence="3"/>
<comment type="similarity">
    <text evidence="3">Belongs to the Maf family.</text>
</comment>
<gene>
    <name evidence="5" type="ORF">GCM10025872_25980</name>
</gene>
<evidence type="ECO:0000256" key="1">
    <source>
        <dbReference type="ARBA" id="ARBA00001968"/>
    </source>
</evidence>
<sequence>MSCTVTKRIASGHGAPARAGLGLPARLTTLRAAGVEPTVVVSDVDEPALVERAEHEFGDLGAEDVALLLARAKCEAVAATLGEEDVHPGLVLGCDSVLELDDEVHGKPADAAEAIARWQRMRGRSGVLHTGHWLIDDRDDGTGATIGAVASTTVHFADLDDAEIEAYVGTGEPLRVAGAFTIDGLGGAYVRGIEGDHHNVVGLSLPLLRELLADVGVAWRDLRGSPSPRMRERGCGQRGAFAAATASTMPRP</sequence>
<comment type="cofactor">
    <cofactor evidence="1 3">
        <name>a divalent metal cation</name>
        <dbReference type="ChEBI" id="CHEBI:60240"/>
    </cofactor>
</comment>
<evidence type="ECO:0000256" key="4">
    <source>
        <dbReference type="SAM" id="MobiDB-lite"/>
    </source>
</evidence>
<keyword evidence="2 3" id="KW-0378">Hydrolase</keyword>
<keyword evidence="3" id="KW-0546">Nucleotide metabolism</keyword>
<accession>A0ABN6YP59</accession>
<comment type="subcellular location">
    <subcellularLocation>
        <location evidence="3">Cytoplasm</location>
    </subcellularLocation>
</comment>
<protein>
    <recommendedName>
        <fullName evidence="3">Nucleoside triphosphate pyrophosphatase</fullName>
        <ecNumber evidence="3">3.6.1.9</ecNumber>
    </recommendedName>
    <alternativeName>
        <fullName evidence="3">Nucleotide pyrophosphatase</fullName>
        <shortName evidence="3">Nucleotide PPase</shortName>
    </alternativeName>
</protein>
<organism evidence="5">
    <name type="scientific">Barrientosiimonas endolithica</name>
    <dbReference type="NCBI Taxonomy" id="1535208"/>
    <lineage>
        <taxon>Bacteria</taxon>
        <taxon>Bacillati</taxon>
        <taxon>Actinomycetota</taxon>
        <taxon>Actinomycetes</taxon>
        <taxon>Micrococcales</taxon>
        <taxon>Dermacoccaceae</taxon>
        <taxon>Barrientosiimonas</taxon>
    </lineage>
</organism>
<dbReference type="PANTHER" id="PTHR43213">
    <property type="entry name" value="BIFUNCTIONAL DTTP/UTP PYROPHOSPHATASE/METHYLTRANSFERASE PROTEIN-RELATED"/>
    <property type="match status" value="1"/>
</dbReference>
<comment type="catalytic activity">
    <reaction evidence="3">
        <text>a 2'-deoxyribonucleoside 5'-triphosphate + H2O = a 2'-deoxyribonucleoside 5'-phosphate + diphosphate + H(+)</text>
        <dbReference type="Rhea" id="RHEA:44644"/>
        <dbReference type="ChEBI" id="CHEBI:15377"/>
        <dbReference type="ChEBI" id="CHEBI:15378"/>
        <dbReference type="ChEBI" id="CHEBI:33019"/>
        <dbReference type="ChEBI" id="CHEBI:61560"/>
        <dbReference type="ChEBI" id="CHEBI:65317"/>
        <dbReference type="EC" id="3.6.1.9"/>
    </reaction>
</comment>
<proteinExistence type="inferred from homology"/>
<feature type="active site" description="Proton acceptor" evidence="3">
    <location>
        <position position="95"/>
    </location>
</feature>
<dbReference type="SUPFAM" id="SSF52972">
    <property type="entry name" value="ITPase-like"/>
    <property type="match status" value="1"/>
</dbReference>
<dbReference type="InterPro" id="IPR029001">
    <property type="entry name" value="ITPase-like_fam"/>
</dbReference>
<feature type="region of interest" description="Disordered" evidence="4">
    <location>
        <begin position="227"/>
        <end position="252"/>
    </location>
</feature>
<evidence type="ECO:0000256" key="3">
    <source>
        <dbReference type="HAMAP-Rule" id="MF_00528"/>
    </source>
</evidence>
<dbReference type="HAMAP" id="MF_00528">
    <property type="entry name" value="Maf"/>
    <property type="match status" value="1"/>
</dbReference>
<dbReference type="CDD" id="cd00555">
    <property type="entry name" value="Maf"/>
    <property type="match status" value="1"/>
</dbReference>
<comment type="catalytic activity">
    <reaction evidence="3">
        <text>a ribonucleoside 5'-triphosphate + H2O = a ribonucleoside 5'-phosphate + diphosphate + H(+)</text>
        <dbReference type="Rhea" id="RHEA:23996"/>
        <dbReference type="ChEBI" id="CHEBI:15377"/>
        <dbReference type="ChEBI" id="CHEBI:15378"/>
        <dbReference type="ChEBI" id="CHEBI:33019"/>
        <dbReference type="ChEBI" id="CHEBI:58043"/>
        <dbReference type="ChEBI" id="CHEBI:61557"/>
        <dbReference type="EC" id="3.6.1.9"/>
    </reaction>
</comment>
<reference evidence="5" key="1">
    <citation type="journal article" date="2014" name="Int. J. Syst. Evol. Microbiol.">
        <title>Complete genome of a new Firmicutes species belonging to the dominant human colonic microbiota ('Ruminococcus bicirculans') reveals two chromosomes and a selective capacity to utilize plant glucans.</title>
        <authorList>
            <consortium name="NISC Comparative Sequencing Program"/>
            <person name="Wegmann U."/>
            <person name="Louis P."/>
            <person name="Goesmann A."/>
            <person name="Henrissat B."/>
            <person name="Duncan S.H."/>
            <person name="Flint H.J."/>
        </authorList>
    </citation>
    <scope>NUCLEOTIDE SEQUENCE</scope>
    <source>
        <strain evidence="5">NBRC 110608</strain>
    </source>
</reference>
<dbReference type="EMBL" id="AP027735">
    <property type="protein sequence ID" value="BDZ58941.1"/>
    <property type="molecule type" value="Genomic_DNA"/>
</dbReference>
<name>A0ABN6YP59_9MICO</name>
<keyword evidence="3" id="KW-0963">Cytoplasm</keyword>
<comment type="function">
    <text evidence="3">Nucleoside triphosphate pyrophosphatase. May have a dual role in cell division arrest and in preventing the incorporation of modified nucleotides into cellular nucleic acids.</text>
</comment>
<dbReference type="Gene3D" id="3.90.950.10">
    <property type="match status" value="1"/>
</dbReference>
<reference evidence="5" key="2">
    <citation type="submission" date="2023-02" db="EMBL/GenBank/DDBJ databases">
        <authorList>
            <person name="Sun Q."/>
            <person name="Mori K."/>
        </authorList>
    </citation>
    <scope>NUCLEOTIDE SEQUENCE</scope>
    <source>
        <strain evidence="5">NBRC 110608</strain>
    </source>
</reference>